<dbReference type="EMBL" id="GHES01031038">
    <property type="protein sequence ID" value="MPA61597.1"/>
    <property type="molecule type" value="Transcribed_RNA"/>
</dbReference>
<protein>
    <recommendedName>
        <fullName evidence="3">DNA-directed RNA polymerase III subunit RPC5</fullName>
    </recommendedName>
</protein>
<feature type="compositionally biased region" description="Low complexity" evidence="1">
    <location>
        <begin position="38"/>
        <end position="56"/>
    </location>
</feature>
<dbReference type="GO" id="GO:0042797">
    <property type="term" value="P:tRNA transcription by RNA polymerase III"/>
    <property type="evidence" value="ECO:0007669"/>
    <property type="project" value="TreeGrafter"/>
</dbReference>
<feature type="compositionally biased region" description="Acidic residues" evidence="1">
    <location>
        <begin position="1"/>
        <end position="10"/>
    </location>
</feature>
<name>A0A5B7AY01_DAVIN</name>
<sequence>MSDMDLDDLDGPSQAPTRTTRFAPKNSKLKPQPRPKPESLSSEPPQSPPQSQASDSIHVKKKEELDSQPPLVDSVAAKTENKPSLPSSAANDAVKMDETEGSEEPKADPMEEDSDEDQVVREIDVFFTPPDSKTQLYVLQYPLRPCWRPYELDERCEEVRVKPISKKVEVDLSVDVDSRNYDPDFNLESKMTKQTLSSSLKPTRATGYAVGVLMGNKLHLNPIHAVVQLRPSMEHLKSGGSKKINVTSNVEVTIKSEEPEGEKSLGPSKKQNKMPGILNEQNKDIEECWVPLKHHGSKSDLSTSYLKKMVAQETSPIQFSMSPYDYVNSLCPGLSSDVIKPKGPSIRSLLPLPLEEGYKIWFCEGPPVNRFDTLKYLAPKDSIEEVLAVLQKHAQLVQGLWVPKSSLLYEGGQGREALARDYILLLFRKNPLVSLDQVNISKILVKAMKDVLNVLAVERPSFKDWKFKETQDMSFIKRHPDIVKEQEQAWERVEKPIIDSIFGGGKNGPSLKNSSKPDMASRPGASKNSNKGAAKSSNGALSRMPMSHETREALPKALQKLFQSHKVCSFQQICQRLRDMAVSDSIRQKGFAREAIAAANGIDAPQEELLEIFSQVAINIHGVFVSKSSPDHPQHDELRKIVINLLIAEGPNAKLKKASIIEAARLQLKRDITPNEYQKVLNELCVSQGSAWVLKSGDGNPK</sequence>
<feature type="region of interest" description="Disordered" evidence="1">
    <location>
        <begin position="255"/>
        <end position="275"/>
    </location>
</feature>
<accession>A0A5B7AY01</accession>
<feature type="region of interest" description="Disordered" evidence="1">
    <location>
        <begin position="500"/>
        <end position="550"/>
    </location>
</feature>
<proteinExistence type="predicted"/>
<dbReference type="AlphaFoldDB" id="A0A5B7AY01"/>
<dbReference type="InterPro" id="IPR006886">
    <property type="entry name" value="RNA_pol_III_Rpc5"/>
</dbReference>
<feature type="compositionally biased region" description="Basic and acidic residues" evidence="1">
    <location>
        <begin position="94"/>
        <end position="109"/>
    </location>
</feature>
<gene>
    <name evidence="2" type="ORF">Din_031038</name>
</gene>
<feature type="region of interest" description="Disordered" evidence="1">
    <location>
        <begin position="1"/>
        <end position="116"/>
    </location>
</feature>
<reference evidence="2" key="1">
    <citation type="submission" date="2019-08" db="EMBL/GenBank/DDBJ databases">
        <title>Reference gene set and small RNA set construction with multiple tissues from Davidia involucrata Baill.</title>
        <authorList>
            <person name="Yang H."/>
            <person name="Zhou C."/>
            <person name="Li G."/>
            <person name="Wang J."/>
            <person name="Gao P."/>
            <person name="Wang M."/>
            <person name="Wang R."/>
            <person name="Zhao Y."/>
        </authorList>
    </citation>
    <scope>NUCLEOTIDE SEQUENCE</scope>
    <source>
        <tissue evidence="2">Mixed with DoveR01_LX</tissue>
    </source>
</reference>
<dbReference type="GO" id="GO:0005666">
    <property type="term" value="C:RNA polymerase III complex"/>
    <property type="evidence" value="ECO:0007669"/>
    <property type="project" value="TreeGrafter"/>
</dbReference>
<dbReference type="PANTHER" id="PTHR12069:SF0">
    <property type="entry name" value="DNA-DIRECTED RNA POLYMERASE III SUBUNIT RPC5"/>
    <property type="match status" value="1"/>
</dbReference>
<evidence type="ECO:0008006" key="3">
    <source>
        <dbReference type="Google" id="ProtNLM"/>
    </source>
</evidence>
<feature type="compositionally biased region" description="Low complexity" evidence="1">
    <location>
        <begin position="524"/>
        <end position="540"/>
    </location>
</feature>
<dbReference type="PANTHER" id="PTHR12069">
    <property type="entry name" value="DNA-DIRECTED RNA POLYMERASES III 80 KDA POLYPEPTIDE RNA POLYMERASE III SUBUNIT 5"/>
    <property type="match status" value="1"/>
</dbReference>
<evidence type="ECO:0000256" key="1">
    <source>
        <dbReference type="SAM" id="MobiDB-lite"/>
    </source>
</evidence>
<evidence type="ECO:0000313" key="2">
    <source>
        <dbReference type="EMBL" id="MPA61597.1"/>
    </source>
</evidence>
<organism evidence="2">
    <name type="scientific">Davidia involucrata</name>
    <name type="common">Dove tree</name>
    <dbReference type="NCBI Taxonomy" id="16924"/>
    <lineage>
        <taxon>Eukaryota</taxon>
        <taxon>Viridiplantae</taxon>
        <taxon>Streptophyta</taxon>
        <taxon>Embryophyta</taxon>
        <taxon>Tracheophyta</taxon>
        <taxon>Spermatophyta</taxon>
        <taxon>Magnoliopsida</taxon>
        <taxon>eudicotyledons</taxon>
        <taxon>Gunneridae</taxon>
        <taxon>Pentapetalae</taxon>
        <taxon>asterids</taxon>
        <taxon>Cornales</taxon>
        <taxon>Nyssaceae</taxon>
        <taxon>Davidia</taxon>
    </lineage>
</organism>
<dbReference type="Pfam" id="PF04801">
    <property type="entry name" value="RPC5"/>
    <property type="match status" value="1"/>
</dbReference>